<reference evidence="2" key="1">
    <citation type="submission" date="2022-11" db="EMBL/GenBank/DDBJ databases">
        <title>Lacrimispora xylanolytica sy1, complete genome.</title>
        <authorList>
            <person name="Choi S."/>
        </authorList>
    </citation>
    <scope>NUCLEOTIDE SEQUENCE</scope>
    <source>
        <strain evidence="2">Sy1</strain>
    </source>
</reference>
<organism evidence="2 3">
    <name type="scientific">Lacrimispora xylanolytica</name>
    <dbReference type="NCBI Taxonomy" id="29375"/>
    <lineage>
        <taxon>Bacteria</taxon>
        <taxon>Bacillati</taxon>
        <taxon>Bacillota</taxon>
        <taxon>Clostridia</taxon>
        <taxon>Lachnospirales</taxon>
        <taxon>Lachnospiraceae</taxon>
        <taxon>Lacrimispora</taxon>
    </lineage>
</organism>
<proteinExistence type="predicted"/>
<sequence length="103" mass="12283">MTGPQKIGFWSNLKAVNIGKQRQFLKEGSKYRVIKNFTDYDGTTHNIGEIWTFLAYSFNCYDNGVQWFITFDDTQEWSIPLWLDDNQQKEVDCYPETYIELYD</sequence>
<dbReference type="EMBL" id="CP113524">
    <property type="protein sequence ID" value="WAJ24360.1"/>
    <property type="molecule type" value="Genomic_DNA"/>
</dbReference>
<dbReference type="RefSeq" id="WP_268115483.1">
    <property type="nucleotide sequence ID" value="NZ_CP113524.1"/>
</dbReference>
<dbReference type="InterPro" id="IPR022020">
    <property type="entry name" value="DUF3601"/>
</dbReference>
<gene>
    <name evidence="2" type="ORF">OW255_02220</name>
</gene>
<evidence type="ECO:0000313" key="2">
    <source>
        <dbReference type="EMBL" id="WAJ24360.1"/>
    </source>
</evidence>
<dbReference type="Proteomes" id="UP001163115">
    <property type="component" value="Chromosome"/>
</dbReference>
<evidence type="ECO:0000313" key="3">
    <source>
        <dbReference type="Proteomes" id="UP001163115"/>
    </source>
</evidence>
<feature type="domain" description="DUF3601" evidence="1">
    <location>
        <begin position="23"/>
        <end position="100"/>
    </location>
</feature>
<accession>A0ABY7ACE8</accession>
<keyword evidence="3" id="KW-1185">Reference proteome</keyword>
<dbReference type="Pfam" id="PF12208">
    <property type="entry name" value="DUF3601"/>
    <property type="match status" value="1"/>
</dbReference>
<name>A0ABY7ACE8_9FIRM</name>
<evidence type="ECO:0000259" key="1">
    <source>
        <dbReference type="Pfam" id="PF12208"/>
    </source>
</evidence>
<protein>
    <submittedName>
        <fullName evidence="2">DUF3601 domain-containing protein</fullName>
    </submittedName>
</protein>
<dbReference type="Gene3D" id="2.30.30.350">
    <property type="entry name" value="mobile metagenome of vibrio cholerae. Integron cassette protein vch_cass4"/>
    <property type="match status" value="1"/>
</dbReference>